<dbReference type="GO" id="GO:0004066">
    <property type="term" value="F:asparagine synthase (glutamine-hydrolyzing) activity"/>
    <property type="evidence" value="ECO:0007669"/>
    <property type="project" value="InterPro"/>
</dbReference>
<reference evidence="2" key="1">
    <citation type="submission" date="2021-03" db="EMBL/GenBank/DDBJ databases">
        <title>Streptomyces strains.</title>
        <authorList>
            <person name="Lund M.B."/>
            <person name="Toerring T."/>
        </authorList>
    </citation>
    <scope>NUCLEOTIDE SEQUENCE</scope>
    <source>
        <strain evidence="2">JCM 4242</strain>
    </source>
</reference>
<dbReference type="Gene3D" id="3.40.50.620">
    <property type="entry name" value="HUPs"/>
    <property type="match status" value="1"/>
</dbReference>
<evidence type="ECO:0000313" key="3">
    <source>
        <dbReference type="Proteomes" id="UP000664781"/>
    </source>
</evidence>
<dbReference type="AlphaFoldDB" id="A0A939FMZ9"/>
<dbReference type="Proteomes" id="UP000664781">
    <property type="component" value="Unassembled WGS sequence"/>
</dbReference>
<dbReference type="EMBL" id="JAFMOF010000002">
    <property type="protein sequence ID" value="MBO0654593.1"/>
    <property type="molecule type" value="Genomic_DNA"/>
</dbReference>
<name>A0A939FMZ9_9ACTN</name>
<dbReference type="SUPFAM" id="SSF52402">
    <property type="entry name" value="Adenine nucleotide alpha hydrolases-like"/>
    <property type="match status" value="1"/>
</dbReference>
<accession>A0A939FMZ9</accession>
<proteinExistence type="predicted"/>
<organism evidence="2 3">
    <name type="scientific">Streptomyces triculaminicus</name>
    <dbReference type="NCBI Taxonomy" id="2816232"/>
    <lineage>
        <taxon>Bacteria</taxon>
        <taxon>Bacillati</taxon>
        <taxon>Actinomycetota</taxon>
        <taxon>Actinomycetes</taxon>
        <taxon>Kitasatosporales</taxon>
        <taxon>Streptomycetaceae</taxon>
        <taxon>Streptomyces</taxon>
    </lineage>
</organism>
<dbReference type="RefSeq" id="WP_207247686.1">
    <property type="nucleotide sequence ID" value="NZ_JAFMOF010000002.1"/>
</dbReference>
<dbReference type="InterPro" id="IPR014729">
    <property type="entry name" value="Rossmann-like_a/b/a_fold"/>
</dbReference>
<gene>
    <name evidence="2" type="ORF">J1792_17940</name>
</gene>
<sequence>MRNLRTEFLASLRRAVGNSEGVAVATSGGLDSLAVLANLILEHGDQRRITAVAIEMIDDRGKSNIPVARNLLEGIGLRCDLRIVPISRRPTGVPEWHAEGPRLDALPDANRLLVELAHEAGADVLLTGDGADELLGSGQYLTPHLFRHGNVRALPDYWRDHRGEYQPTKKLETLAVLSPLLGRRRRAMTYLACSWPELCSNPPHDFLAEPYRGIATAWTKSWIGSLVRLHERHHDSLAVMEAWSDLYPHQRLRTAGLVRNEDPFLDPEFVERAKRLPLHRRYDPSYPHPYWRMKSQVIKLMPPGALAHLPTAKQIFSRAIVSRVDPAELSAKYLLESGILSARALSGDLDPMVATRIVEVEQWLATAMELGYELID</sequence>
<dbReference type="GO" id="GO:0006529">
    <property type="term" value="P:asparagine biosynthetic process"/>
    <property type="evidence" value="ECO:0007669"/>
    <property type="project" value="InterPro"/>
</dbReference>
<dbReference type="InterPro" id="IPR001962">
    <property type="entry name" value="Asn_synthase"/>
</dbReference>
<dbReference type="Pfam" id="PF00733">
    <property type="entry name" value="Asn_synthase"/>
    <property type="match status" value="1"/>
</dbReference>
<feature type="domain" description="Asparagine synthetase" evidence="1">
    <location>
        <begin position="4"/>
        <end position="282"/>
    </location>
</feature>
<evidence type="ECO:0000259" key="1">
    <source>
        <dbReference type="Pfam" id="PF00733"/>
    </source>
</evidence>
<keyword evidence="3" id="KW-1185">Reference proteome</keyword>
<evidence type="ECO:0000313" key="2">
    <source>
        <dbReference type="EMBL" id="MBO0654593.1"/>
    </source>
</evidence>
<comment type="caution">
    <text evidence="2">The sequence shown here is derived from an EMBL/GenBank/DDBJ whole genome shotgun (WGS) entry which is preliminary data.</text>
</comment>
<protein>
    <recommendedName>
        <fullName evidence="1">Asparagine synthetase domain-containing protein</fullName>
    </recommendedName>
</protein>